<dbReference type="InterPro" id="IPR050810">
    <property type="entry name" value="Bact_Secretion_Sys_Channel"/>
</dbReference>
<name>A0A1E5XSI1_9HYPH</name>
<protein>
    <submittedName>
        <fullName evidence="4">Uncharacterized protein</fullName>
    </submittedName>
</protein>
<accession>A0A1E5XSI1</accession>
<dbReference type="Pfam" id="PF13629">
    <property type="entry name" value="T2SS-T3SS_pil_N"/>
    <property type="match status" value="1"/>
</dbReference>
<dbReference type="PROSITE" id="PS00875">
    <property type="entry name" value="T2SP_D"/>
    <property type="match status" value="1"/>
</dbReference>
<dbReference type="InterPro" id="IPR032789">
    <property type="entry name" value="T2SS-T3SS_pil_N"/>
</dbReference>
<dbReference type="InterPro" id="IPR004846">
    <property type="entry name" value="T2SS/T3SS_dom"/>
</dbReference>
<sequence length="476" mass="49182">MAAAAVIGGALGLAPLGLGQAHGAESNHLRIGASAFGSTQSVSVGLNKSMIIDLPVDVQEVIVSQPGVANAILRNKRRAVIQAVSSGDTNIFFLDGTGRTIVVVDVSTTGAANTGGSNVAAVLRDTYSRIMPNSDIQVEAVALTDGEGNVTNRIVLSGDAGSTDDADKALAIAGQFAGAPENVTSVINVSGPQQVMLKVTVAEVNRSLAKQFGIDLTGSYTNGGLTTQLISTQPLGGASNLFSNNGLEVGLDIGPLSIDAQIRAMEQRGAARTLAEPLLTAISGQTADFFAGGEFPVPTSVSDGEVSVGYKEFGVKLNFTPTIKSNGNIGLVVDTTSSELSTEGSITVGDSTLLGIKRRTAKTSVEIGTGQTLAIGGLIEEKTRTQIHRLPGLGDIPILGALFRSRDYIRSQSELVILVTPYLAKPTNKKPELPTDRMQFANDAEAIFLGHIETMYGVGPAGTRGSYDGAVGFLLD</sequence>
<dbReference type="AlphaFoldDB" id="A0A1E5XSI1"/>
<feature type="domain" description="Type II/III secretion system secretin-like" evidence="2">
    <location>
        <begin position="264"/>
        <end position="423"/>
    </location>
</feature>
<reference evidence="4 5" key="1">
    <citation type="journal article" date="2015" name="Genome Announc.">
        <title>Genome Assemblies of Three Soil-Associated Devosia species: D. insulae, D. limi, and D. soli.</title>
        <authorList>
            <person name="Hassan Y.I."/>
            <person name="Lepp D."/>
            <person name="Zhou T."/>
        </authorList>
    </citation>
    <scope>NUCLEOTIDE SEQUENCE [LARGE SCALE GENOMIC DNA]</scope>
    <source>
        <strain evidence="4 5">DS-56</strain>
    </source>
</reference>
<evidence type="ECO:0000256" key="1">
    <source>
        <dbReference type="RuleBase" id="RU004003"/>
    </source>
</evidence>
<dbReference type="GO" id="GO:0009306">
    <property type="term" value="P:protein secretion"/>
    <property type="evidence" value="ECO:0007669"/>
    <property type="project" value="InterPro"/>
</dbReference>
<organism evidence="4 5">
    <name type="scientific">Devosia insulae DS-56</name>
    <dbReference type="NCBI Taxonomy" id="1116389"/>
    <lineage>
        <taxon>Bacteria</taxon>
        <taxon>Pseudomonadati</taxon>
        <taxon>Pseudomonadota</taxon>
        <taxon>Alphaproteobacteria</taxon>
        <taxon>Hyphomicrobiales</taxon>
        <taxon>Devosiaceae</taxon>
        <taxon>Devosia</taxon>
    </lineage>
</organism>
<dbReference type="PRINTS" id="PR00811">
    <property type="entry name" value="BCTERIALGSPD"/>
</dbReference>
<evidence type="ECO:0000259" key="2">
    <source>
        <dbReference type="Pfam" id="PF00263"/>
    </source>
</evidence>
<dbReference type="GO" id="GO:0015627">
    <property type="term" value="C:type II protein secretion system complex"/>
    <property type="evidence" value="ECO:0007669"/>
    <property type="project" value="TreeGrafter"/>
</dbReference>
<keyword evidence="5" id="KW-1185">Reference proteome</keyword>
<proteinExistence type="inferred from homology"/>
<dbReference type="InterPro" id="IPR001775">
    <property type="entry name" value="GspD/PilQ"/>
</dbReference>
<comment type="similarity">
    <text evidence="1">Belongs to the bacterial secretin family.</text>
</comment>
<evidence type="ECO:0000313" key="4">
    <source>
        <dbReference type="EMBL" id="OEO31567.1"/>
    </source>
</evidence>
<evidence type="ECO:0000313" key="5">
    <source>
        <dbReference type="Proteomes" id="UP000095463"/>
    </source>
</evidence>
<evidence type="ECO:0000259" key="3">
    <source>
        <dbReference type="Pfam" id="PF13629"/>
    </source>
</evidence>
<feature type="domain" description="Pilus formation protein N-terminal" evidence="3">
    <location>
        <begin position="40"/>
        <end position="107"/>
    </location>
</feature>
<dbReference type="Proteomes" id="UP000095463">
    <property type="component" value="Unassembled WGS sequence"/>
</dbReference>
<dbReference type="Pfam" id="PF00263">
    <property type="entry name" value="Secretin"/>
    <property type="match status" value="1"/>
</dbReference>
<gene>
    <name evidence="4" type="ORF">VW23_015640</name>
</gene>
<comment type="caution">
    <text evidence="4">The sequence shown here is derived from an EMBL/GenBank/DDBJ whole genome shotgun (WGS) entry which is preliminary data.</text>
</comment>
<dbReference type="PANTHER" id="PTHR30332">
    <property type="entry name" value="PROBABLE GENERAL SECRETION PATHWAY PROTEIN D"/>
    <property type="match status" value="1"/>
</dbReference>
<dbReference type="PANTHER" id="PTHR30332:SF17">
    <property type="entry name" value="TYPE IV PILIATION SYSTEM PROTEIN DR_0774-RELATED"/>
    <property type="match status" value="1"/>
</dbReference>
<dbReference type="EMBL" id="LAJE02000154">
    <property type="protein sequence ID" value="OEO31567.1"/>
    <property type="molecule type" value="Genomic_DNA"/>
</dbReference>
<dbReference type="InterPro" id="IPR004845">
    <property type="entry name" value="T2SS_GspD_CS"/>
</dbReference>